<accession>A0ABQ8R595</accession>
<dbReference type="Proteomes" id="UP001152024">
    <property type="component" value="Unassembled WGS sequence"/>
</dbReference>
<evidence type="ECO:0000313" key="2">
    <source>
        <dbReference type="Proteomes" id="UP001152024"/>
    </source>
</evidence>
<comment type="caution">
    <text evidence="1">The sequence shown here is derived from an EMBL/GenBank/DDBJ whole genome shotgun (WGS) entry which is preliminary data.</text>
</comment>
<organism evidence="1 2">
    <name type="scientific">Fusarium equiseti</name>
    <name type="common">Fusarium scirpi</name>
    <dbReference type="NCBI Taxonomy" id="61235"/>
    <lineage>
        <taxon>Eukaryota</taxon>
        <taxon>Fungi</taxon>
        <taxon>Dikarya</taxon>
        <taxon>Ascomycota</taxon>
        <taxon>Pezizomycotina</taxon>
        <taxon>Sordariomycetes</taxon>
        <taxon>Hypocreomycetidae</taxon>
        <taxon>Hypocreales</taxon>
        <taxon>Nectriaceae</taxon>
        <taxon>Fusarium</taxon>
        <taxon>Fusarium incarnatum-equiseti species complex</taxon>
    </lineage>
</organism>
<protein>
    <submittedName>
        <fullName evidence="1">Uncharacterized protein</fullName>
    </submittedName>
</protein>
<sequence length="96" mass="11357">MIWKKDEVQRVDERLKRSQATLVATMARISNIYHIQHSRELAALRRESQLLGARYSEQLSDMQNTLRNIEKKRQNPPSAEAFKDEINTLEKMMRQS</sequence>
<proteinExistence type="predicted"/>
<evidence type="ECO:0000313" key="1">
    <source>
        <dbReference type="EMBL" id="KAJ4127072.1"/>
    </source>
</evidence>
<reference evidence="1" key="1">
    <citation type="submission" date="2022-09" db="EMBL/GenBank/DDBJ databases">
        <title>Fusarium specimens isolated from Avocado Roots.</title>
        <authorList>
            <person name="Stajich J."/>
            <person name="Roper C."/>
            <person name="Heimlech-Rivalta G."/>
        </authorList>
    </citation>
    <scope>NUCLEOTIDE SEQUENCE</scope>
    <source>
        <strain evidence="1">CF00095</strain>
    </source>
</reference>
<dbReference type="EMBL" id="JAOQBH010000013">
    <property type="protein sequence ID" value="KAJ4127072.1"/>
    <property type="molecule type" value="Genomic_DNA"/>
</dbReference>
<name>A0ABQ8R595_FUSEQ</name>
<gene>
    <name evidence="1" type="ORF">NW768_008695</name>
</gene>
<keyword evidence="2" id="KW-1185">Reference proteome</keyword>